<keyword evidence="6 11" id="KW-0378">Hydrolase</keyword>
<dbReference type="SUPFAM" id="SSF54001">
    <property type="entry name" value="Cysteine proteinases"/>
    <property type="match status" value="1"/>
</dbReference>
<keyword evidence="7" id="KW-0788">Thiol protease</keyword>
<dbReference type="Proteomes" id="UP000823046">
    <property type="component" value="Unassembled WGS sequence"/>
</dbReference>
<dbReference type="GO" id="GO:0008233">
    <property type="term" value="F:peptidase activity"/>
    <property type="evidence" value="ECO:0007669"/>
    <property type="project" value="UniProtKB-KW"/>
</dbReference>
<dbReference type="Pfam" id="PF03416">
    <property type="entry name" value="Peptidase_C54"/>
    <property type="match status" value="1"/>
</dbReference>
<evidence type="ECO:0000256" key="9">
    <source>
        <dbReference type="ARBA" id="ARBA00023006"/>
    </source>
</evidence>
<protein>
    <recommendedName>
        <fullName evidence="11">Cysteine protease</fullName>
        <ecNumber evidence="11">3.4.22.-</ecNumber>
    </recommendedName>
</protein>
<dbReference type="PANTHER" id="PTHR22624">
    <property type="entry name" value="CYSTEINE PROTEASE ATG4"/>
    <property type="match status" value="1"/>
</dbReference>
<evidence type="ECO:0000256" key="2">
    <source>
        <dbReference type="ARBA" id="ARBA00010958"/>
    </source>
</evidence>
<dbReference type="EMBL" id="JADAQX010000954">
    <property type="protein sequence ID" value="KAF8819113.1"/>
    <property type="molecule type" value="Genomic_DNA"/>
</dbReference>
<comment type="similarity">
    <text evidence="2 11">Belongs to the peptidase C54 family.</text>
</comment>
<evidence type="ECO:0000256" key="5">
    <source>
        <dbReference type="ARBA" id="ARBA00022670"/>
    </source>
</evidence>
<keyword evidence="3" id="KW-0813">Transport</keyword>
<comment type="caution">
    <text evidence="14">The sequence shown here is derived from an EMBL/GenBank/DDBJ whole genome shotgun (WGS) entry which is preliminary data.</text>
</comment>
<keyword evidence="4 11" id="KW-0963">Cytoplasm</keyword>
<sequence>MVKCNGKFLETQMSDNQLCIKRQKDPLGGSSQRDRDFPDSHSSLLSLEDSLGVSLNLSQAFSFIAPSAPSKTLWQSVILFPRYIQTCLDSILFMLSPHFDSFFGSATIISLLGVDYALSDKRDYYAFRHDFESKILFSYRRDFAPIHLTQRSSSSHSSVHPKALSHPSISLSLRQEGSSFSKPFVFPCEERDAGASDGLAITAGPSTTSFPLQESHHDVYGVDAAPYIPLIKHHQIEASTSSVSSSSAHALSQYRKNPSSKVPKTSVNDPPSTEFTESRNSATIAPTRSSVLWNWFGFKYESSPITTDAGWGCMIRVTQMVLAQSFAYVILGRDWRRKNESMDLMEPSLSGLRSILWLFRDTKNAPFSVHNFVLEGISHGIYPGSWFGPTSAASTVCGLMTKHPEFCFSLTSLLFSDGTLYKSHVMDALATSFTSNGRAVSPCKGVLIWLCMRLGLQFFNSGKYAKSLHKCFSLTSFQGLASKWINSER</sequence>
<feature type="region of interest" description="Disordered" evidence="12">
    <location>
        <begin position="247"/>
        <end position="281"/>
    </location>
</feature>
<keyword evidence="9 11" id="KW-0072">Autophagy</keyword>
<evidence type="ECO:0000256" key="3">
    <source>
        <dbReference type="ARBA" id="ARBA00022448"/>
    </source>
</evidence>
<accession>A0ABQ7J562</accession>
<evidence type="ECO:0000313" key="15">
    <source>
        <dbReference type="Proteomes" id="UP000823046"/>
    </source>
</evidence>
<evidence type="ECO:0000256" key="7">
    <source>
        <dbReference type="ARBA" id="ARBA00022807"/>
    </source>
</evidence>
<feature type="domain" description="Peptidase C54 catalytic" evidence="13">
    <location>
        <begin position="126"/>
        <end position="481"/>
    </location>
</feature>
<organism evidence="14 15">
    <name type="scientific">Cardiosporidium cionae</name>
    <dbReference type="NCBI Taxonomy" id="476202"/>
    <lineage>
        <taxon>Eukaryota</taxon>
        <taxon>Sar</taxon>
        <taxon>Alveolata</taxon>
        <taxon>Apicomplexa</taxon>
        <taxon>Aconoidasida</taxon>
        <taxon>Nephromycida</taxon>
        <taxon>Cardiosporidium</taxon>
    </lineage>
</organism>
<dbReference type="InterPro" id="IPR005078">
    <property type="entry name" value="Peptidase_C54"/>
</dbReference>
<evidence type="ECO:0000256" key="11">
    <source>
        <dbReference type="RuleBase" id="RU363115"/>
    </source>
</evidence>
<keyword evidence="8 11" id="KW-0653">Protein transport</keyword>
<evidence type="ECO:0000256" key="8">
    <source>
        <dbReference type="ARBA" id="ARBA00022927"/>
    </source>
</evidence>
<keyword evidence="15" id="KW-1185">Reference proteome</keyword>
<feature type="compositionally biased region" description="Polar residues" evidence="12">
    <location>
        <begin position="254"/>
        <end position="281"/>
    </location>
</feature>
<dbReference type="GO" id="GO:0006508">
    <property type="term" value="P:proteolysis"/>
    <property type="evidence" value="ECO:0007669"/>
    <property type="project" value="UniProtKB-KW"/>
</dbReference>
<evidence type="ECO:0000259" key="13">
    <source>
        <dbReference type="Pfam" id="PF03416"/>
    </source>
</evidence>
<evidence type="ECO:0000256" key="10">
    <source>
        <dbReference type="ARBA" id="ARBA00029362"/>
    </source>
</evidence>
<proteinExistence type="inferred from homology"/>
<evidence type="ECO:0000256" key="1">
    <source>
        <dbReference type="ARBA" id="ARBA00004496"/>
    </source>
</evidence>
<dbReference type="InterPro" id="IPR046792">
    <property type="entry name" value="Peptidase_C54_cat"/>
</dbReference>
<gene>
    <name evidence="14" type="ORF">IE077_001644</name>
</gene>
<reference evidence="14 15" key="1">
    <citation type="journal article" date="2020" name="bioRxiv">
        <title>Metabolic contributions of an alphaproteobacterial endosymbiont in the apicomplexan Cardiosporidium cionae.</title>
        <authorList>
            <person name="Hunter E.S."/>
            <person name="Paight C.J."/>
            <person name="Lane C.E."/>
        </authorList>
    </citation>
    <scope>NUCLEOTIDE SEQUENCE [LARGE SCALE GENOMIC DNA]</scope>
    <source>
        <strain evidence="14">ESH_2018</strain>
    </source>
</reference>
<evidence type="ECO:0000313" key="14">
    <source>
        <dbReference type="EMBL" id="KAF8819113.1"/>
    </source>
</evidence>
<comment type="subcellular location">
    <subcellularLocation>
        <location evidence="1 11">Cytoplasm</location>
    </subcellularLocation>
</comment>
<evidence type="ECO:0000256" key="12">
    <source>
        <dbReference type="SAM" id="MobiDB-lite"/>
    </source>
</evidence>
<dbReference type="EC" id="3.4.22.-" evidence="11"/>
<keyword evidence="5 11" id="KW-0645">Protease</keyword>
<evidence type="ECO:0000256" key="6">
    <source>
        <dbReference type="ARBA" id="ARBA00022801"/>
    </source>
</evidence>
<comment type="catalytic activity">
    <reaction evidence="10">
        <text>[protein]-C-terminal L-amino acid-glycyl-phosphatidylethanolamide + H2O = [protein]-C-terminal L-amino acid-glycine + a 1,2-diacyl-sn-glycero-3-phosphoethanolamine</text>
        <dbReference type="Rhea" id="RHEA:67548"/>
        <dbReference type="Rhea" id="RHEA-COMP:17323"/>
        <dbReference type="Rhea" id="RHEA-COMP:17324"/>
        <dbReference type="ChEBI" id="CHEBI:15377"/>
        <dbReference type="ChEBI" id="CHEBI:64612"/>
        <dbReference type="ChEBI" id="CHEBI:172940"/>
        <dbReference type="ChEBI" id="CHEBI:172941"/>
    </reaction>
    <physiologicalReaction direction="left-to-right" evidence="10">
        <dbReference type="Rhea" id="RHEA:67549"/>
    </physiologicalReaction>
</comment>
<evidence type="ECO:0000256" key="4">
    <source>
        <dbReference type="ARBA" id="ARBA00022490"/>
    </source>
</evidence>
<dbReference type="PANTHER" id="PTHR22624:SF49">
    <property type="entry name" value="CYSTEINE PROTEASE"/>
    <property type="match status" value="1"/>
</dbReference>
<name>A0ABQ7J562_9APIC</name>
<comment type="function">
    <text evidence="11">Cysteine protease that plays a key role in autophagy by mediating both proteolytic activation and delipidation of ATG8 family proteins.</text>
</comment>
<dbReference type="InterPro" id="IPR038765">
    <property type="entry name" value="Papain-like_cys_pep_sf"/>
</dbReference>